<evidence type="ECO:0000256" key="2">
    <source>
        <dbReference type="ARBA" id="ARBA00022649"/>
    </source>
</evidence>
<keyword evidence="11" id="KW-1185">Reference proteome</keyword>
<dbReference type="PANTHER" id="PTHR33653">
    <property type="entry name" value="RIBONUCLEASE VAPC2"/>
    <property type="match status" value="1"/>
</dbReference>
<dbReference type="HAMAP" id="MF_00265">
    <property type="entry name" value="VapC_Nob1"/>
    <property type="match status" value="1"/>
</dbReference>
<gene>
    <name evidence="8" type="primary">vapC</name>
    <name evidence="10" type="ORF">KCQ71_03285</name>
</gene>
<dbReference type="InterPro" id="IPR029060">
    <property type="entry name" value="PIN-like_dom_sf"/>
</dbReference>
<sequence>MILDTSAIVAILQGEPEAAEFAALIEAEPAVRISAATVLEASIVLGAKRQTLLDDFIDTAGASIEPVDKAQSSLARRAHLQYGRGSGSPAKLNYGDCFAYALAIVSGRQLLFKGNDFSHTDVVPAASS</sequence>
<dbReference type="InterPro" id="IPR002716">
    <property type="entry name" value="PIN_dom"/>
</dbReference>
<accession>A0ABS7S4B5</accession>
<dbReference type="RefSeq" id="WP_223402778.1">
    <property type="nucleotide sequence ID" value="NZ_JAGSHT010000002.1"/>
</dbReference>
<protein>
    <recommendedName>
        <fullName evidence="8">Ribonuclease VapC</fullName>
        <shortName evidence="8">RNase VapC</shortName>
        <ecNumber evidence="8">3.1.-.-</ecNumber>
    </recommendedName>
    <alternativeName>
        <fullName evidence="8">Toxin VapC</fullName>
    </alternativeName>
</protein>
<reference evidence="10 11" key="1">
    <citation type="submission" date="2021-04" db="EMBL/GenBank/DDBJ databases">
        <title>Ruania sp. nov., isolated from sandy soil of mangrove forest.</title>
        <authorList>
            <person name="Ge X."/>
            <person name="Huang R."/>
            <person name="Liu W."/>
        </authorList>
    </citation>
    <scope>NUCLEOTIDE SEQUENCE [LARGE SCALE GENOMIC DNA]</scope>
    <source>
        <strain evidence="10 11">N2-46</strain>
    </source>
</reference>
<dbReference type="Gene3D" id="3.40.50.1010">
    <property type="entry name" value="5'-nuclease"/>
    <property type="match status" value="1"/>
</dbReference>
<evidence type="ECO:0000256" key="3">
    <source>
        <dbReference type="ARBA" id="ARBA00022722"/>
    </source>
</evidence>
<feature type="domain" description="PIN" evidence="9">
    <location>
        <begin position="1"/>
        <end position="121"/>
    </location>
</feature>
<dbReference type="SUPFAM" id="SSF88723">
    <property type="entry name" value="PIN domain-like"/>
    <property type="match status" value="1"/>
</dbReference>
<evidence type="ECO:0000259" key="9">
    <source>
        <dbReference type="Pfam" id="PF01850"/>
    </source>
</evidence>
<comment type="function">
    <text evidence="8">Toxic component of a toxin-antitoxin (TA) system. An RNase.</text>
</comment>
<name>A0ABS7S4B5_9MICO</name>
<keyword evidence="6 8" id="KW-0460">Magnesium</keyword>
<keyword evidence="3 8" id="KW-0540">Nuclease</keyword>
<evidence type="ECO:0000256" key="6">
    <source>
        <dbReference type="ARBA" id="ARBA00022842"/>
    </source>
</evidence>
<evidence type="ECO:0000256" key="8">
    <source>
        <dbReference type="HAMAP-Rule" id="MF_00265"/>
    </source>
</evidence>
<dbReference type="CDD" id="cd09871">
    <property type="entry name" value="PIN_MtVapC28-VapC30-like"/>
    <property type="match status" value="1"/>
</dbReference>
<feature type="binding site" evidence="8">
    <location>
        <position position="96"/>
    </location>
    <ligand>
        <name>Mg(2+)</name>
        <dbReference type="ChEBI" id="CHEBI:18420"/>
    </ligand>
</feature>
<dbReference type="Pfam" id="PF01850">
    <property type="entry name" value="PIN"/>
    <property type="match status" value="1"/>
</dbReference>
<proteinExistence type="inferred from homology"/>
<evidence type="ECO:0000256" key="7">
    <source>
        <dbReference type="ARBA" id="ARBA00038093"/>
    </source>
</evidence>
<dbReference type="PANTHER" id="PTHR33653:SF1">
    <property type="entry name" value="RIBONUCLEASE VAPC2"/>
    <property type="match status" value="1"/>
</dbReference>
<organism evidence="10 11">
    <name type="scientific">Occultella gossypii</name>
    <dbReference type="NCBI Taxonomy" id="2800820"/>
    <lineage>
        <taxon>Bacteria</taxon>
        <taxon>Bacillati</taxon>
        <taxon>Actinomycetota</taxon>
        <taxon>Actinomycetes</taxon>
        <taxon>Micrococcales</taxon>
        <taxon>Ruaniaceae</taxon>
        <taxon>Occultella</taxon>
    </lineage>
</organism>
<comment type="cofactor">
    <cofactor evidence="1 8">
        <name>Mg(2+)</name>
        <dbReference type="ChEBI" id="CHEBI:18420"/>
    </cofactor>
</comment>
<comment type="caution">
    <text evidence="10">The sequence shown here is derived from an EMBL/GenBank/DDBJ whole genome shotgun (WGS) entry which is preliminary data.</text>
</comment>
<dbReference type="InterPro" id="IPR022907">
    <property type="entry name" value="VapC_family"/>
</dbReference>
<keyword evidence="2 8" id="KW-1277">Toxin-antitoxin system</keyword>
<evidence type="ECO:0000313" key="10">
    <source>
        <dbReference type="EMBL" id="MBZ2195167.1"/>
    </source>
</evidence>
<dbReference type="EMBL" id="JAGSHT010000002">
    <property type="protein sequence ID" value="MBZ2195167.1"/>
    <property type="molecule type" value="Genomic_DNA"/>
</dbReference>
<evidence type="ECO:0000256" key="5">
    <source>
        <dbReference type="ARBA" id="ARBA00022801"/>
    </source>
</evidence>
<keyword evidence="8" id="KW-0800">Toxin</keyword>
<evidence type="ECO:0000256" key="4">
    <source>
        <dbReference type="ARBA" id="ARBA00022723"/>
    </source>
</evidence>
<keyword evidence="5 8" id="KW-0378">Hydrolase</keyword>
<evidence type="ECO:0000256" key="1">
    <source>
        <dbReference type="ARBA" id="ARBA00001946"/>
    </source>
</evidence>
<keyword evidence="4 8" id="KW-0479">Metal-binding</keyword>
<feature type="binding site" evidence="8">
    <location>
        <position position="4"/>
    </location>
    <ligand>
        <name>Mg(2+)</name>
        <dbReference type="ChEBI" id="CHEBI:18420"/>
    </ligand>
</feature>
<evidence type="ECO:0000313" key="11">
    <source>
        <dbReference type="Proteomes" id="UP000826651"/>
    </source>
</evidence>
<comment type="similarity">
    <text evidence="7 8">Belongs to the PINc/VapC protein family.</text>
</comment>
<dbReference type="Proteomes" id="UP000826651">
    <property type="component" value="Unassembled WGS sequence"/>
</dbReference>
<dbReference type="EC" id="3.1.-.-" evidence="8"/>
<dbReference type="InterPro" id="IPR050556">
    <property type="entry name" value="Type_II_TA_system_RNase"/>
</dbReference>